<dbReference type="InterPro" id="IPR051916">
    <property type="entry name" value="GPI-anchor_lipid_remodeler"/>
</dbReference>
<evidence type="ECO:0000313" key="3">
    <source>
        <dbReference type="Proteomes" id="UP001589773"/>
    </source>
</evidence>
<organism evidence="2 3">
    <name type="scientific">Massilia consociata</name>
    <dbReference type="NCBI Taxonomy" id="760117"/>
    <lineage>
        <taxon>Bacteria</taxon>
        <taxon>Pseudomonadati</taxon>
        <taxon>Pseudomonadota</taxon>
        <taxon>Betaproteobacteria</taxon>
        <taxon>Burkholderiales</taxon>
        <taxon>Oxalobacteraceae</taxon>
        <taxon>Telluria group</taxon>
        <taxon>Massilia</taxon>
    </lineage>
</organism>
<feature type="domain" description="Endonuclease/exonuclease/phosphatase" evidence="1">
    <location>
        <begin position="5"/>
        <end position="277"/>
    </location>
</feature>
<dbReference type="GO" id="GO:0004519">
    <property type="term" value="F:endonuclease activity"/>
    <property type="evidence" value="ECO:0007669"/>
    <property type="project" value="UniProtKB-KW"/>
</dbReference>
<keyword evidence="3" id="KW-1185">Reference proteome</keyword>
<sequence length="289" mass="31819">MFKLVTWNIQSGRSPDGKTDLDRIIACLDRLCSFDMLCVQEVSDGYTDQSENQFAMLRERLPGYTGIEAIACEAAGAGTGADGGQHALRRFGMMVFSRHPVLQALRHSLPWPPEPEVMSMPRMALELTVAAPGGLLRVTSVHLEYFSQRQRLAQVERLRELHREASHHARCPPAPGRGPFAVPPRAMPALLAGDFNMLPGSPEHQRLLAPFSDGTQPWRDCWQLAQPGRRHAPTVGLHDANPNAAAPFTFDYVFASADLAGRVRRVQVDASEQGSDHQALLVELDWGAA</sequence>
<keyword evidence="2" id="KW-0540">Nuclease</keyword>
<protein>
    <submittedName>
        <fullName evidence="2">Endonuclease/exonuclease/phosphatase family protein</fullName>
    </submittedName>
</protein>
<proteinExistence type="predicted"/>
<accession>A0ABV6FE75</accession>
<name>A0ABV6FE75_9BURK</name>
<dbReference type="PANTHER" id="PTHR14859">
    <property type="entry name" value="CALCOFLUOR WHITE HYPERSENSITIVE PROTEIN PRECURSOR"/>
    <property type="match status" value="1"/>
</dbReference>
<dbReference type="RefSeq" id="WP_379678472.1">
    <property type="nucleotide sequence ID" value="NZ_JBHLWP010000009.1"/>
</dbReference>
<keyword evidence="2" id="KW-0255">Endonuclease</keyword>
<dbReference type="Gene3D" id="3.60.10.10">
    <property type="entry name" value="Endonuclease/exonuclease/phosphatase"/>
    <property type="match status" value="1"/>
</dbReference>
<dbReference type="PANTHER" id="PTHR14859:SF0">
    <property type="entry name" value="ENDONUCLEASE_EXONUCLEASE_PHOSPHATASE FAMILY PROTEIN, EXPRESSED"/>
    <property type="match status" value="1"/>
</dbReference>
<gene>
    <name evidence="2" type="ORF">ACFFJK_07050</name>
</gene>
<keyword evidence="2" id="KW-0378">Hydrolase</keyword>
<reference evidence="2 3" key="1">
    <citation type="submission" date="2024-09" db="EMBL/GenBank/DDBJ databases">
        <authorList>
            <person name="Sun Q."/>
            <person name="Mori K."/>
        </authorList>
    </citation>
    <scope>NUCLEOTIDE SEQUENCE [LARGE SCALE GENOMIC DNA]</scope>
    <source>
        <strain evidence="2 3">CCM 7792</strain>
    </source>
</reference>
<dbReference type="SUPFAM" id="SSF56219">
    <property type="entry name" value="DNase I-like"/>
    <property type="match status" value="1"/>
</dbReference>
<dbReference type="Pfam" id="PF03372">
    <property type="entry name" value="Exo_endo_phos"/>
    <property type="match status" value="1"/>
</dbReference>
<evidence type="ECO:0000259" key="1">
    <source>
        <dbReference type="Pfam" id="PF03372"/>
    </source>
</evidence>
<dbReference type="InterPro" id="IPR036691">
    <property type="entry name" value="Endo/exonu/phosph_ase_sf"/>
</dbReference>
<dbReference type="InterPro" id="IPR005135">
    <property type="entry name" value="Endo/exonuclease/phosphatase"/>
</dbReference>
<dbReference type="Proteomes" id="UP001589773">
    <property type="component" value="Unassembled WGS sequence"/>
</dbReference>
<dbReference type="EMBL" id="JBHLWP010000009">
    <property type="protein sequence ID" value="MFC0251642.1"/>
    <property type="molecule type" value="Genomic_DNA"/>
</dbReference>
<comment type="caution">
    <text evidence="2">The sequence shown here is derived from an EMBL/GenBank/DDBJ whole genome shotgun (WGS) entry which is preliminary data.</text>
</comment>
<evidence type="ECO:0000313" key="2">
    <source>
        <dbReference type="EMBL" id="MFC0251642.1"/>
    </source>
</evidence>